<gene>
    <name evidence="2" type="ORF">NE237_024691</name>
</gene>
<name>A0A9Q0H3U1_9MAGN</name>
<dbReference type="Proteomes" id="UP001141806">
    <property type="component" value="Unassembled WGS sequence"/>
</dbReference>
<protein>
    <submittedName>
        <fullName evidence="2">Uncharacterized protein</fullName>
    </submittedName>
</protein>
<dbReference type="AlphaFoldDB" id="A0A9Q0H3U1"/>
<dbReference type="EMBL" id="JAMYWD010000010">
    <property type="protein sequence ID" value="KAJ4957580.1"/>
    <property type="molecule type" value="Genomic_DNA"/>
</dbReference>
<evidence type="ECO:0000313" key="2">
    <source>
        <dbReference type="EMBL" id="KAJ4957580.1"/>
    </source>
</evidence>
<accession>A0A9Q0H3U1</accession>
<evidence type="ECO:0000313" key="3">
    <source>
        <dbReference type="Proteomes" id="UP001141806"/>
    </source>
</evidence>
<reference evidence="2" key="1">
    <citation type="journal article" date="2023" name="Plant J.">
        <title>The genome of the king protea, Protea cynaroides.</title>
        <authorList>
            <person name="Chang J."/>
            <person name="Duong T.A."/>
            <person name="Schoeman C."/>
            <person name="Ma X."/>
            <person name="Roodt D."/>
            <person name="Barker N."/>
            <person name="Li Z."/>
            <person name="Van de Peer Y."/>
            <person name="Mizrachi E."/>
        </authorList>
    </citation>
    <scope>NUCLEOTIDE SEQUENCE</scope>
    <source>
        <tissue evidence="2">Young leaves</tissue>
    </source>
</reference>
<comment type="caution">
    <text evidence="2">The sequence shown here is derived from an EMBL/GenBank/DDBJ whole genome shotgun (WGS) entry which is preliminary data.</text>
</comment>
<evidence type="ECO:0000256" key="1">
    <source>
        <dbReference type="SAM" id="MobiDB-lite"/>
    </source>
</evidence>
<proteinExistence type="predicted"/>
<sequence>MIERLVTTLNQGLDRVHGVRVLQLPPHGYTNDVNHFEESLVDRHEMDELEAVEVSGGDVVLEERKRLSFFPPFEEEAIKSIIHIEIWNEEGLALDDKWGYPFSDVLCNRINMQSNPGIMASGEQQQQPPNERKKGSCIEGLGIKEEVDGENQRNSTMERLDKQRDQERWEEHNLGSC</sequence>
<feature type="region of interest" description="Disordered" evidence="1">
    <location>
        <begin position="117"/>
        <end position="177"/>
    </location>
</feature>
<organism evidence="2 3">
    <name type="scientific">Protea cynaroides</name>
    <dbReference type="NCBI Taxonomy" id="273540"/>
    <lineage>
        <taxon>Eukaryota</taxon>
        <taxon>Viridiplantae</taxon>
        <taxon>Streptophyta</taxon>
        <taxon>Embryophyta</taxon>
        <taxon>Tracheophyta</taxon>
        <taxon>Spermatophyta</taxon>
        <taxon>Magnoliopsida</taxon>
        <taxon>Proteales</taxon>
        <taxon>Proteaceae</taxon>
        <taxon>Protea</taxon>
    </lineage>
</organism>
<keyword evidence="3" id="KW-1185">Reference proteome</keyword>
<feature type="compositionally biased region" description="Polar residues" evidence="1">
    <location>
        <begin position="117"/>
        <end position="129"/>
    </location>
</feature>
<feature type="compositionally biased region" description="Basic and acidic residues" evidence="1">
    <location>
        <begin position="130"/>
        <end position="146"/>
    </location>
</feature>
<feature type="compositionally biased region" description="Basic and acidic residues" evidence="1">
    <location>
        <begin position="156"/>
        <end position="177"/>
    </location>
</feature>